<dbReference type="Gene3D" id="3.30.160.670">
    <property type="match status" value="1"/>
</dbReference>
<evidence type="ECO:0000259" key="1">
    <source>
        <dbReference type="Pfam" id="PF13590"/>
    </source>
</evidence>
<feature type="domain" description="DUF4136" evidence="1">
    <location>
        <begin position="23"/>
        <end position="186"/>
    </location>
</feature>
<proteinExistence type="predicted"/>
<sequence>MTDPMKAGVLGLSLLTACTTLTVQTDYDTSYNFSTLNTYAWLEGKVPSNDIRINNTLTINRVVSAVNNTLQSKGYTLADKDKADFYVTWFGGIENKIQLEGINTYYGHLGYGSSSLGHGSYWPGFSRTYTYEYQQGTLIIDFTDSKSKQLIWRGTGQDYVGDEKTPEQVTEDINRVVAEILGGFPPGSKPAL</sequence>
<name>A0A3B0ZBT7_9ZZZZ</name>
<gene>
    <name evidence="2" type="ORF">MNBD_GAMMA15-2119</name>
</gene>
<reference evidence="2" key="1">
    <citation type="submission" date="2018-06" db="EMBL/GenBank/DDBJ databases">
        <authorList>
            <person name="Zhirakovskaya E."/>
        </authorList>
    </citation>
    <scope>NUCLEOTIDE SEQUENCE</scope>
</reference>
<dbReference type="PROSITE" id="PS51257">
    <property type="entry name" value="PROKAR_LIPOPROTEIN"/>
    <property type="match status" value="1"/>
</dbReference>
<protein>
    <recommendedName>
        <fullName evidence="1">DUF4136 domain-containing protein</fullName>
    </recommendedName>
</protein>
<dbReference type="InterPro" id="IPR025411">
    <property type="entry name" value="DUF4136"/>
</dbReference>
<evidence type="ECO:0000313" key="2">
    <source>
        <dbReference type="EMBL" id="VAW78186.1"/>
    </source>
</evidence>
<organism evidence="2">
    <name type="scientific">hydrothermal vent metagenome</name>
    <dbReference type="NCBI Taxonomy" id="652676"/>
    <lineage>
        <taxon>unclassified sequences</taxon>
        <taxon>metagenomes</taxon>
        <taxon>ecological metagenomes</taxon>
    </lineage>
</organism>
<dbReference type="AlphaFoldDB" id="A0A3B0ZBT7"/>
<dbReference type="Pfam" id="PF13590">
    <property type="entry name" value="DUF4136"/>
    <property type="match status" value="1"/>
</dbReference>
<accession>A0A3B0ZBT7</accession>
<dbReference type="EMBL" id="UOFN01000091">
    <property type="protein sequence ID" value="VAW78186.1"/>
    <property type="molecule type" value="Genomic_DNA"/>
</dbReference>